<dbReference type="GO" id="GO:0005245">
    <property type="term" value="F:voltage-gated calcium channel activity"/>
    <property type="evidence" value="ECO:0007669"/>
    <property type="project" value="TreeGrafter"/>
</dbReference>
<evidence type="ECO:0000256" key="8">
    <source>
        <dbReference type="SAM" id="Coils"/>
    </source>
</evidence>
<keyword evidence="5 9" id="KW-1133">Transmembrane helix</keyword>
<name>A0A669B8V9_ORENI</name>
<evidence type="ECO:0000256" key="9">
    <source>
        <dbReference type="SAM" id="Phobius"/>
    </source>
</evidence>
<keyword evidence="6 9" id="KW-0472">Membrane</keyword>
<evidence type="ECO:0000256" key="2">
    <source>
        <dbReference type="ARBA" id="ARBA00022692"/>
    </source>
</evidence>
<keyword evidence="4" id="KW-0106">Calcium</keyword>
<protein>
    <submittedName>
        <fullName evidence="11">Calcium voltage-gated channel auxiliary subunit alpha2delta 3</fullName>
    </submittedName>
</protein>
<evidence type="ECO:0000256" key="6">
    <source>
        <dbReference type="ARBA" id="ARBA00023136"/>
    </source>
</evidence>
<comment type="subcellular location">
    <subcellularLocation>
        <location evidence="1">Membrane</location>
        <topology evidence="1">Single-pass type I membrane protein</topology>
    </subcellularLocation>
</comment>
<dbReference type="Pfam" id="PF08399">
    <property type="entry name" value="VWA_N"/>
    <property type="match status" value="1"/>
</dbReference>
<dbReference type="GO" id="GO:0005891">
    <property type="term" value="C:voltage-gated calcium channel complex"/>
    <property type="evidence" value="ECO:0007669"/>
    <property type="project" value="TreeGrafter"/>
</dbReference>
<feature type="coiled-coil region" evidence="8">
    <location>
        <begin position="69"/>
        <end position="104"/>
    </location>
</feature>
<dbReference type="InterPro" id="IPR013608">
    <property type="entry name" value="VWA_N"/>
</dbReference>
<dbReference type="CDD" id="cd18774">
    <property type="entry name" value="PDC2_HK_sensor"/>
    <property type="match status" value="1"/>
</dbReference>
<reference evidence="11" key="2">
    <citation type="submission" date="2025-08" db="UniProtKB">
        <authorList>
            <consortium name="Ensembl"/>
        </authorList>
    </citation>
    <scope>IDENTIFICATION</scope>
</reference>
<sequence length="669" mass="76198">PPNMDFSNLRNGLISLEISLRLNYALHVTGHTAVAPVSATLYDSSGYFQKYKEFEKSVRVEEIDGMKVVKNLAVKMEEMFRRKAEATRRLVEAAEEAHHQHEENPDLQYEYFNAVLINEVDEEGNNVELGGEFILEPSDHFNNLSVNLSLSVVQVPTNMYNKDPDIVNGVYWSEALNKVFVDNFERDPTLIWQYFGSAKGFFRQYPGECCQSVSLHVCHFREHLDKLFAKGIGLLGDALTEAFMILSDFNQTGRGSVCSQAIMLVTDGATEMYDDVFEKYNWPERKISTLADVQENVMRYLHVMSRPKVIDHEHDTVWTEAYVDSAVSPTLTTTVAMPVFSTKNETKNQGILLGVVGTDIPLQELMKLIPKHMLGIHGYAFAITNNGYILIHPDLRPLYQEGQKRRKPNYSSVDLSEVEWEDKDGIRRVLKMHNDYYYTDIKGTPFSVGVALSRGHGKYFFRGNVSLEAGLRDLEQPDVALADEWTYCNIEEEHEHRHLTQIQAIKLFMTGRRPHLKCDRELIQEVLFDAVVTAPLEAYWTGLALNKSENSDKGVEIAFLGTRTGLSRTNLFVPVDQDFLTAEDKEGVFNADHFPLWYKRAAEQVPGTFVYSIPFSTAHFCLVLLSAVGIQMKLEYFQKKFWTACRQCTALDGKCSISCDNEVRRASLF</sequence>
<dbReference type="Gene3D" id="3.30.450.20">
    <property type="entry name" value="PAS domain"/>
    <property type="match status" value="1"/>
</dbReference>
<dbReference type="FunFam" id="3.30.450.20:FF:000012">
    <property type="entry name" value="Calcium channel, voltage-dependent, alpha2/delta subunit 3"/>
    <property type="match status" value="1"/>
</dbReference>
<feature type="domain" description="VWA N-terminal" evidence="10">
    <location>
        <begin position="94"/>
        <end position="207"/>
    </location>
</feature>
<dbReference type="Ensembl" id="ENSONIT00000084465.1">
    <property type="protein sequence ID" value="ENSONIP00000032168.1"/>
    <property type="gene ID" value="ENSONIG00000007209.2"/>
</dbReference>
<proteinExistence type="predicted"/>
<organism evidence="11 12">
    <name type="scientific">Oreochromis niloticus</name>
    <name type="common">Nile tilapia</name>
    <name type="synonym">Tilapia nilotica</name>
    <dbReference type="NCBI Taxonomy" id="8128"/>
    <lineage>
        <taxon>Eukaryota</taxon>
        <taxon>Metazoa</taxon>
        <taxon>Chordata</taxon>
        <taxon>Craniata</taxon>
        <taxon>Vertebrata</taxon>
        <taxon>Euteleostomi</taxon>
        <taxon>Actinopterygii</taxon>
        <taxon>Neopterygii</taxon>
        <taxon>Teleostei</taxon>
        <taxon>Neoteleostei</taxon>
        <taxon>Acanthomorphata</taxon>
        <taxon>Ovalentaria</taxon>
        <taxon>Cichlomorphae</taxon>
        <taxon>Cichliformes</taxon>
        <taxon>Cichlidae</taxon>
        <taxon>African cichlids</taxon>
        <taxon>Pseudocrenilabrinae</taxon>
        <taxon>Oreochromini</taxon>
        <taxon>Oreochromis</taxon>
    </lineage>
</organism>
<dbReference type="PANTHER" id="PTHR10166">
    <property type="entry name" value="VOLTAGE-DEPENDENT CALCIUM CHANNEL SUBUNIT ALPHA-2/DELTA-RELATED"/>
    <property type="match status" value="1"/>
</dbReference>
<evidence type="ECO:0000256" key="5">
    <source>
        <dbReference type="ARBA" id="ARBA00022989"/>
    </source>
</evidence>
<reference evidence="12" key="1">
    <citation type="submission" date="2012-01" db="EMBL/GenBank/DDBJ databases">
        <title>The Genome Sequence of Oreochromis niloticus (Nile Tilapia).</title>
        <authorList>
            <consortium name="Broad Institute Genome Assembly Team"/>
            <consortium name="Broad Institute Sequencing Platform"/>
            <person name="Di Palma F."/>
            <person name="Johnson J."/>
            <person name="Lander E.S."/>
            <person name="Lindblad-Toh K."/>
        </authorList>
    </citation>
    <scope>NUCLEOTIDE SEQUENCE [LARGE SCALE GENOMIC DNA]</scope>
</reference>
<evidence type="ECO:0000313" key="11">
    <source>
        <dbReference type="Ensembl" id="ENSONIP00000032168.1"/>
    </source>
</evidence>
<accession>A0A669B8V9</accession>
<dbReference type="PANTHER" id="PTHR10166:SF56">
    <property type="entry name" value="VOLTAGE-DEPENDENT CALCIUM CHANNEL SUBUNIT ALPHA-2_DELTA-3 ISOFORM X1"/>
    <property type="match status" value="1"/>
</dbReference>
<evidence type="ECO:0000259" key="10">
    <source>
        <dbReference type="Pfam" id="PF08399"/>
    </source>
</evidence>
<evidence type="ECO:0000313" key="12">
    <source>
        <dbReference type="Proteomes" id="UP000005207"/>
    </source>
</evidence>
<evidence type="ECO:0000256" key="4">
    <source>
        <dbReference type="ARBA" id="ARBA00022837"/>
    </source>
</evidence>
<keyword evidence="8" id="KW-0175">Coiled coil</keyword>
<reference evidence="11" key="3">
    <citation type="submission" date="2025-09" db="UniProtKB">
        <authorList>
            <consortium name="Ensembl"/>
        </authorList>
    </citation>
    <scope>IDENTIFICATION</scope>
</reference>
<keyword evidence="7" id="KW-0325">Glycoprotein</keyword>
<keyword evidence="2 9" id="KW-0812">Transmembrane</keyword>
<dbReference type="InterPro" id="IPR051173">
    <property type="entry name" value="Ca_channel_alpha-2/delta"/>
</dbReference>
<keyword evidence="3" id="KW-0732">Signal</keyword>
<evidence type="ECO:0000256" key="7">
    <source>
        <dbReference type="ARBA" id="ARBA00023180"/>
    </source>
</evidence>
<dbReference type="GeneTree" id="ENSGT00940000155766"/>
<gene>
    <name evidence="11" type="primary">CACNA2D3</name>
    <name evidence="11" type="synonym">cacna2d3</name>
</gene>
<keyword evidence="12" id="KW-1185">Reference proteome</keyword>
<evidence type="ECO:0000256" key="1">
    <source>
        <dbReference type="ARBA" id="ARBA00004479"/>
    </source>
</evidence>
<evidence type="ECO:0000256" key="3">
    <source>
        <dbReference type="ARBA" id="ARBA00022729"/>
    </source>
</evidence>
<feature type="transmembrane region" description="Helical" evidence="9">
    <location>
        <begin position="609"/>
        <end position="630"/>
    </location>
</feature>
<dbReference type="AlphaFoldDB" id="A0A669B8V9"/>
<dbReference type="Proteomes" id="UP000005207">
    <property type="component" value="Linkage group LG5"/>
</dbReference>